<name>A0A6P8MID0_9HYME</name>
<evidence type="ECO:0000256" key="8">
    <source>
        <dbReference type="ARBA" id="ARBA00023136"/>
    </source>
</evidence>
<reference evidence="13" key="1">
    <citation type="submission" date="2025-08" db="UniProtKB">
        <authorList>
            <consortium name="RefSeq"/>
        </authorList>
    </citation>
    <scope>IDENTIFICATION</scope>
    <source>
        <tissue evidence="13">Muscle</tissue>
    </source>
</reference>
<organism evidence="12 13">
    <name type="scientific">Bombus bifarius</name>
    <dbReference type="NCBI Taxonomy" id="103933"/>
    <lineage>
        <taxon>Eukaryota</taxon>
        <taxon>Metazoa</taxon>
        <taxon>Ecdysozoa</taxon>
        <taxon>Arthropoda</taxon>
        <taxon>Hexapoda</taxon>
        <taxon>Insecta</taxon>
        <taxon>Pterygota</taxon>
        <taxon>Neoptera</taxon>
        <taxon>Endopterygota</taxon>
        <taxon>Hymenoptera</taxon>
        <taxon>Apocrita</taxon>
        <taxon>Aculeata</taxon>
        <taxon>Apoidea</taxon>
        <taxon>Anthophila</taxon>
        <taxon>Apidae</taxon>
        <taxon>Bombus</taxon>
        <taxon>Pyrobombus</taxon>
    </lineage>
</organism>
<dbReference type="RefSeq" id="XP_033313521.1">
    <property type="nucleotide sequence ID" value="XM_033457630.1"/>
</dbReference>
<dbReference type="CTD" id="40314"/>
<evidence type="ECO:0000256" key="10">
    <source>
        <dbReference type="SAM" id="Phobius"/>
    </source>
</evidence>
<keyword evidence="5 10" id="KW-0812">Transmembrane</keyword>
<evidence type="ECO:0000259" key="11">
    <source>
        <dbReference type="Pfam" id="PF02434"/>
    </source>
</evidence>
<evidence type="ECO:0000256" key="7">
    <source>
        <dbReference type="ARBA" id="ARBA00022989"/>
    </source>
</evidence>
<evidence type="ECO:0000256" key="6">
    <source>
        <dbReference type="ARBA" id="ARBA00022968"/>
    </source>
</evidence>
<dbReference type="GO" id="GO:0016757">
    <property type="term" value="F:glycosyltransferase activity"/>
    <property type="evidence" value="ECO:0007669"/>
    <property type="project" value="UniProtKB-KW"/>
</dbReference>
<keyword evidence="3" id="KW-0328">Glycosyltransferase</keyword>
<dbReference type="GeneID" id="117212676"/>
<sequence length="285" mass="32357">MTGVFFTRQKEGNDARWLPLIVGVREKRENHEEEGRSVKFGGGGPQARLSVIGAGYAGTGSAKMPRSLPTRRGLQALALVLATAYATILLYQAVAPRQWVDEMTVEVNSRSVLVEVPASRRMLINEESSVTPAIATATMAPFTTNLDDVFISVKTTKHYHHSRLPAIISTWFQFAKDQTWFFTDRDDPYFQNQTNGHMINTKCSSSHNRRALCCKMSVEFDRFLDSGRKWFCHFDDDNYVNVPRLLKLLDNYNPREDWYLGRPSIPAPLEIIRQGPEPSKRPVSF</sequence>
<dbReference type="AlphaFoldDB" id="A0A6P8MID0"/>
<feature type="domain" description="Fringe-like glycosyltransferase" evidence="11">
    <location>
        <begin position="144"/>
        <end position="275"/>
    </location>
</feature>
<keyword evidence="12" id="KW-1185">Reference proteome</keyword>
<dbReference type="Pfam" id="PF02434">
    <property type="entry name" value="Fringe"/>
    <property type="match status" value="1"/>
</dbReference>
<accession>A0A6P8MID0</accession>
<evidence type="ECO:0000313" key="12">
    <source>
        <dbReference type="Proteomes" id="UP000515164"/>
    </source>
</evidence>
<dbReference type="Proteomes" id="UP000515164">
    <property type="component" value="Unplaced"/>
</dbReference>
<proteinExistence type="inferred from homology"/>
<dbReference type="GO" id="GO:0016020">
    <property type="term" value="C:membrane"/>
    <property type="evidence" value="ECO:0007669"/>
    <property type="project" value="UniProtKB-SubCell"/>
</dbReference>
<evidence type="ECO:0000313" key="13">
    <source>
        <dbReference type="RefSeq" id="XP_033313521.1"/>
    </source>
</evidence>
<keyword evidence="4" id="KW-0808">Transferase</keyword>
<protein>
    <submittedName>
        <fullName evidence="13">Fringe glycosyltransferase-like</fullName>
    </submittedName>
</protein>
<comment type="subcellular location">
    <subcellularLocation>
        <location evidence="9">Endomembrane system</location>
        <topology evidence="9">Single-pass membrane protein</topology>
    </subcellularLocation>
    <subcellularLocation>
        <location evidence="1">Membrane</location>
        <topology evidence="1">Single-pass type II membrane protein</topology>
    </subcellularLocation>
</comment>
<dbReference type="GO" id="GO:0012505">
    <property type="term" value="C:endomembrane system"/>
    <property type="evidence" value="ECO:0007669"/>
    <property type="project" value="UniProtKB-SubCell"/>
</dbReference>
<gene>
    <name evidence="13" type="primary">LOC117212676</name>
</gene>
<evidence type="ECO:0000256" key="3">
    <source>
        <dbReference type="ARBA" id="ARBA00022676"/>
    </source>
</evidence>
<keyword evidence="6" id="KW-0735">Signal-anchor</keyword>
<feature type="transmembrane region" description="Helical" evidence="10">
    <location>
        <begin position="73"/>
        <end position="94"/>
    </location>
</feature>
<dbReference type="KEGG" id="bbif:117212676"/>
<evidence type="ECO:0000256" key="1">
    <source>
        <dbReference type="ARBA" id="ARBA00004606"/>
    </source>
</evidence>
<evidence type="ECO:0000256" key="9">
    <source>
        <dbReference type="ARBA" id="ARBA00037847"/>
    </source>
</evidence>
<keyword evidence="8 10" id="KW-0472">Membrane</keyword>
<evidence type="ECO:0000256" key="2">
    <source>
        <dbReference type="ARBA" id="ARBA00008661"/>
    </source>
</evidence>
<keyword evidence="7 10" id="KW-1133">Transmembrane helix</keyword>
<dbReference type="InterPro" id="IPR003378">
    <property type="entry name" value="Fringe-like_glycosylTrfase"/>
</dbReference>
<evidence type="ECO:0000256" key="5">
    <source>
        <dbReference type="ARBA" id="ARBA00022692"/>
    </source>
</evidence>
<dbReference type="Gene3D" id="3.90.550.50">
    <property type="match status" value="1"/>
</dbReference>
<evidence type="ECO:0000256" key="4">
    <source>
        <dbReference type="ARBA" id="ARBA00022679"/>
    </source>
</evidence>
<dbReference type="PANTHER" id="PTHR10811">
    <property type="entry name" value="FRINGE-RELATED"/>
    <property type="match status" value="1"/>
</dbReference>
<comment type="similarity">
    <text evidence="2">Belongs to the glycosyltransferase 31 family.</text>
</comment>